<dbReference type="Proteomes" id="UP000075880">
    <property type="component" value="Unassembled WGS sequence"/>
</dbReference>
<reference evidence="1" key="1">
    <citation type="submission" date="2024-04" db="UniProtKB">
        <authorList>
            <consortium name="EnsemblMetazoa"/>
        </authorList>
    </citation>
    <scope>IDENTIFICATION</scope>
    <source>
        <strain evidence="1">EBRO</strain>
    </source>
</reference>
<dbReference type="EnsemblMetazoa" id="ENSAATROPT008651">
    <property type="protein sequence ID" value="ENSAATROPP007796"/>
    <property type="gene ID" value="ENSAATROPG007051"/>
</dbReference>
<name>A0AAG5D9H3_ANOAO</name>
<accession>A0AAG5D9H3</accession>
<evidence type="ECO:0000313" key="2">
    <source>
        <dbReference type="Proteomes" id="UP000075880"/>
    </source>
</evidence>
<evidence type="ECO:0000313" key="1">
    <source>
        <dbReference type="EnsemblMetazoa" id="ENSAATROPP007796"/>
    </source>
</evidence>
<organism evidence="1 2">
    <name type="scientific">Anopheles atroparvus</name>
    <name type="common">European mosquito</name>
    <dbReference type="NCBI Taxonomy" id="41427"/>
    <lineage>
        <taxon>Eukaryota</taxon>
        <taxon>Metazoa</taxon>
        <taxon>Ecdysozoa</taxon>
        <taxon>Arthropoda</taxon>
        <taxon>Hexapoda</taxon>
        <taxon>Insecta</taxon>
        <taxon>Pterygota</taxon>
        <taxon>Neoptera</taxon>
        <taxon>Endopterygota</taxon>
        <taxon>Diptera</taxon>
        <taxon>Nematocera</taxon>
        <taxon>Culicoidea</taxon>
        <taxon>Culicidae</taxon>
        <taxon>Anophelinae</taxon>
        <taxon>Anopheles</taxon>
    </lineage>
</organism>
<protein>
    <submittedName>
        <fullName evidence="1">Uncharacterized protein</fullName>
    </submittedName>
</protein>
<keyword evidence="2" id="KW-1185">Reference proteome</keyword>
<proteinExistence type="predicted"/>
<sequence length="78" mass="8671">ANRAARRGKLKINNPPAPSRRPGVFAFPAFVPLEYLLDGLVSGREQFVIVTVCHRTAYRPIIIENGRKSELFVTGYGT</sequence>
<dbReference type="AlphaFoldDB" id="A0AAG5D9H3"/>